<dbReference type="KEGG" id="npi:G7071_17955"/>
<dbReference type="GO" id="GO:0006465">
    <property type="term" value="P:signal peptide processing"/>
    <property type="evidence" value="ECO:0007669"/>
    <property type="project" value="InterPro"/>
</dbReference>
<gene>
    <name evidence="2" type="ORF">G7071_17955</name>
</gene>
<keyword evidence="1" id="KW-1133">Transmembrane helix</keyword>
<feature type="transmembrane region" description="Helical" evidence="1">
    <location>
        <begin position="28"/>
        <end position="49"/>
    </location>
</feature>
<dbReference type="InterPro" id="IPR019533">
    <property type="entry name" value="Peptidase_S26"/>
</dbReference>
<proteinExistence type="predicted"/>
<dbReference type="AlphaFoldDB" id="A0A6G7YJX1"/>
<dbReference type="CDD" id="cd06530">
    <property type="entry name" value="S26_SPase_I"/>
    <property type="match status" value="1"/>
</dbReference>
<dbReference type="EMBL" id="CP049866">
    <property type="protein sequence ID" value="QIK77039.1"/>
    <property type="molecule type" value="Genomic_DNA"/>
</dbReference>
<evidence type="ECO:0000313" key="3">
    <source>
        <dbReference type="Proteomes" id="UP000502035"/>
    </source>
</evidence>
<organism evidence="2 3">
    <name type="scientific">Nocardioides piscis</name>
    <dbReference type="NCBI Taxonomy" id="2714938"/>
    <lineage>
        <taxon>Bacteria</taxon>
        <taxon>Bacillati</taxon>
        <taxon>Actinomycetota</taxon>
        <taxon>Actinomycetes</taxon>
        <taxon>Propionibacteriales</taxon>
        <taxon>Nocardioidaceae</taxon>
        <taxon>Nocardioides</taxon>
    </lineage>
</organism>
<dbReference type="Proteomes" id="UP000502035">
    <property type="component" value="Chromosome"/>
</dbReference>
<dbReference type="RefSeq" id="WP_166320722.1">
    <property type="nucleotide sequence ID" value="NZ_CP049866.1"/>
</dbReference>
<accession>A0A6G7YJX1</accession>
<dbReference type="InterPro" id="IPR013320">
    <property type="entry name" value="ConA-like_dom_sf"/>
</dbReference>
<evidence type="ECO:0008006" key="4">
    <source>
        <dbReference type="Google" id="ProtNLM"/>
    </source>
</evidence>
<keyword evidence="1" id="KW-0812">Transmembrane</keyword>
<reference evidence="2 3" key="1">
    <citation type="submission" date="2020-03" db="EMBL/GenBank/DDBJ databases">
        <title>Nocardioides sp. nov., isolated from fish.</title>
        <authorList>
            <person name="Hyun D.-W."/>
            <person name="Bae J.-W."/>
        </authorList>
    </citation>
    <scope>NUCLEOTIDE SEQUENCE [LARGE SCALE GENOMIC DNA]</scope>
    <source>
        <strain evidence="2 3">HDW12A</strain>
    </source>
</reference>
<keyword evidence="3" id="KW-1185">Reference proteome</keyword>
<sequence length="475" mass="50106">MTSQSTALAAADWARLLAVLGSRAYRTALLTLSVVAIAPLLLGWGSFVIKSGSMEPSIDVGDVVVARPFEVGEKVAVGRVYVFDDPGISRQHRLTHRIVALNDDGTYASAGDANEVTDATPVTTGDLEARAIMLAPFVGLPVTWIQAGEWTKLALWLLLTIAAFVTATRNLPGEPPKWNLLRLLRGRRRVGAATPHADDRARSDKVLLRHRSKAPAVLGVALALLGTGVSTTNAAFTAQTRNSGSTWTAGAWSQPYVSAVLADRPDSLWLLDEKAGTLAAQDRSGNNVLGSYKAAATLGQPGGLTERNTGTSMRTAGGLAFTSANPAGAPGTHSVELWFRSSATTGGHLIGFGSQNGATAPIEDRGLRMTASGQLTYGDWNNNPVRVITTPRAYNDGAWHHVVVTATWSNFSESIIYVDGAPVVAGTTSKTTSYPGYWRIGAGVGSPAFDGSIDNVSVYGTALPEHRVAAHWNAR</sequence>
<name>A0A6G7YJX1_9ACTN</name>
<evidence type="ECO:0000256" key="1">
    <source>
        <dbReference type="SAM" id="Phobius"/>
    </source>
</evidence>
<protein>
    <recommendedName>
        <fullName evidence="4">Signal peptidase I</fullName>
    </recommendedName>
</protein>
<dbReference type="InterPro" id="IPR036286">
    <property type="entry name" value="LexA/Signal_pep-like_sf"/>
</dbReference>
<keyword evidence="1" id="KW-0472">Membrane</keyword>
<dbReference type="Gene3D" id="2.60.120.200">
    <property type="match status" value="1"/>
</dbReference>
<dbReference type="SUPFAM" id="SSF49899">
    <property type="entry name" value="Concanavalin A-like lectins/glucanases"/>
    <property type="match status" value="1"/>
</dbReference>
<evidence type="ECO:0000313" key="2">
    <source>
        <dbReference type="EMBL" id="QIK77039.1"/>
    </source>
</evidence>
<dbReference type="Gene3D" id="2.10.109.10">
    <property type="entry name" value="Umud Fragment, subunit A"/>
    <property type="match status" value="1"/>
</dbReference>
<dbReference type="GO" id="GO:0004252">
    <property type="term" value="F:serine-type endopeptidase activity"/>
    <property type="evidence" value="ECO:0007669"/>
    <property type="project" value="InterPro"/>
</dbReference>
<dbReference type="SUPFAM" id="SSF51306">
    <property type="entry name" value="LexA/Signal peptidase"/>
    <property type="match status" value="1"/>
</dbReference>
<dbReference type="Pfam" id="PF13385">
    <property type="entry name" value="Laminin_G_3"/>
    <property type="match status" value="1"/>
</dbReference>